<name>A0A7D4SHE3_9GAMM</name>
<dbReference type="InterPro" id="IPR001604">
    <property type="entry name" value="Endo_G_ENPP1-like_dom"/>
</dbReference>
<dbReference type="EMBL" id="CP054020">
    <property type="protein sequence ID" value="QKI88140.1"/>
    <property type="molecule type" value="Genomic_DNA"/>
</dbReference>
<gene>
    <name evidence="5" type="ORF">HQN79_00425</name>
</gene>
<evidence type="ECO:0000256" key="2">
    <source>
        <dbReference type="PIRSR" id="PIRSR640255-2"/>
    </source>
</evidence>
<dbReference type="Pfam" id="PF01223">
    <property type="entry name" value="Endonuclease_NS"/>
    <property type="match status" value="1"/>
</dbReference>
<evidence type="ECO:0000259" key="3">
    <source>
        <dbReference type="SMART" id="SM00477"/>
    </source>
</evidence>
<keyword evidence="5" id="KW-0540">Nuclease</keyword>
<dbReference type="CDD" id="cd00091">
    <property type="entry name" value="NUC"/>
    <property type="match status" value="1"/>
</dbReference>
<dbReference type="SUPFAM" id="SSF54060">
    <property type="entry name" value="His-Me finger endonucleases"/>
    <property type="match status" value="1"/>
</dbReference>
<dbReference type="RefSeq" id="WP_173283731.1">
    <property type="nucleotide sequence ID" value="NZ_CP054020.1"/>
</dbReference>
<dbReference type="KEGG" id="txa:HQN79_00425"/>
<protein>
    <submittedName>
        <fullName evidence="5">DNA/RNA non-specific endonuclease</fullName>
    </submittedName>
</protein>
<keyword evidence="5" id="KW-0255">Endonuclease</keyword>
<dbReference type="Gene3D" id="3.40.570.10">
    <property type="entry name" value="Extracellular Endonuclease, subunit A"/>
    <property type="match status" value="1"/>
</dbReference>
<dbReference type="InterPro" id="IPR020821">
    <property type="entry name" value="ENPP1-3/EXOG-like_nuc-like"/>
</dbReference>
<dbReference type="InterPro" id="IPR044925">
    <property type="entry name" value="His-Me_finger_sf"/>
</dbReference>
<dbReference type="AlphaFoldDB" id="A0A7D4SHE3"/>
<evidence type="ECO:0000313" key="5">
    <source>
        <dbReference type="EMBL" id="QKI88140.1"/>
    </source>
</evidence>
<dbReference type="PANTHER" id="PTHR13966">
    <property type="entry name" value="ENDONUCLEASE RELATED"/>
    <property type="match status" value="1"/>
</dbReference>
<evidence type="ECO:0000259" key="4">
    <source>
        <dbReference type="SMART" id="SM00892"/>
    </source>
</evidence>
<dbReference type="InterPro" id="IPR044929">
    <property type="entry name" value="DNA/RNA_non-sp_Endonuclease_sf"/>
</dbReference>
<feature type="domain" description="ENPP1-3/EXOG-like endonuclease/phosphodiesterase" evidence="3">
    <location>
        <begin position="70"/>
        <end position="266"/>
    </location>
</feature>
<proteinExistence type="predicted"/>
<dbReference type="InterPro" id="IPR040255">
    <property type="entry name" value="Non-specific_endonuclease"/>
</dbReference>
<dbReference type="GO" id="GO:0004519">
    <property type="term" value="F:endonuclease activity"/>
    <property type="evidence" value="ECO:0007669"/>
    <property type="project" value="UniProtKB-KW"/>
</dbReference>
<organism evidence="5 6">
    <name type="scientific">Thiomicrorhabdus xiamenensis</name>
    <dbReference type="NCBI Taxonomy" id="2739063"/>
    <lineage>
        <taxon>Bacteria</taxon>
        <taxon>Pseudomonadati</taxon>
        <taxon>Pseudomonadota</taxon>
        <taxon>Gammaproteobacteria</taxon>
        <taxon>Thiotrichales</taxon>
        <taxon>Piscirickettsiaceae</taxon>
        <taxon>Thiomicrorhabdus</taxon>
    </lineage>
</organism>
<feature type="binding site" evidence="2">
    <location>
        <position position="162"/>
    </location>
    <ligand>
        <name>Mg(2+)</name>
        <dbReference type="ChEBI" id="CHEBI:18420"/>
        <note>catalytic</note>
    </ligand>
</feature>
<dbReference type="GO" id="GO:0016787">
    <property type="term" value="F:hydrolase activity"/>
    <property type="evidence" value="ECO:0007669"/>
    <property type="project" value="InterPro"/>
</dbReference>
<evidence type="ECO:0000256" key="1">
    <source>
        <dbReference type="PIRSR" id="PIRSR640255-1"/>
    </source>
</evidence>
<keyword evidence="6" id="KW-1185">Reference proteome</keyword>
<accession>A0A7D4SHE3</accession>
<dbReference type="GO" id="GO:0046872">
    <property type="term" value="F:metal ion binding"/>
    <property type="evidence" value="ECO:0007669"/>
    <property type="project" value="UniProtKB-KW"/>
</dbReference>
<dbReference type="Proteomes" id="UP000504724">
    <property type="component" value="Chromosome"/>
</dbReference>
<keyword evidence="5" id="KW-0378">Hydrolase</keyword>
<dbReference type="GO" id="GO:0003676">
    <property type="term" value="F:nucleic acid binding"/>
    <property type="evidence" value="ECO:0007669"/>
    <property type="project" value="InterPro"/>
</dbReference>
<dbReference type="SMART" id="SM00477">
    <property type="entry name" value="NUC"/>
    <property type="match status" value="1"/>
</dbReference>
<sequence length="292" mass="33549">MKTSSLLRTLIRPLFRFLLRRPKFLLLVPIAFGVWYAYETQVARPNMAYMGVPKVEMALPGSGFSHILRYDGFMLEYSEGLKNPLWVTYKVTEQKYKSGKRPSRFSREWLTLSRVTHEDYTGSGYDRGHMAPNYVIASRYGRSAQQDTFTMTNITPQAPKLNQKSWQRLEEVIANDFSEKYGDFWVVTGPIFADQPKRIQKSNVAIPDAFYKILIRPGTNEQPANALAFIFPQNAKPNASLMRFVVSVDEVEDRTGIDFFADLDDGFENLLESSKTPDAWNLRAVANRPSRY</sequence>
<dbReference type="SMART" id="SM00892">
    <property type="entry name" value="Endonuclease_NS"/>
    <property type="match status" value="1"/>
</dbReference>
<feature type="active site" description="Proton acceptor" evidence="1">
    <location>
        <position position="129"/>
    </location>
</feature>
<feature type="domain" description="DNA/RNA non-specific endonuclease/pyrophosphatase/phosphodiesterase" evidence="4">
    <location>
        <begin position="69"/>
        <end position="266"/>
    </location>
</feature>
<dbReference type="PANTHER" id="PTHR13966:SF5">
    <property type="entry name" value="ENDONUCLEASE G, MITOCHONDRIAL"/>
    <property type="match status" value="1"/>
</dbReference>
<evidence type="ECO:0000313" key="6">
    <source>
        <dbReference type="Proteomes" id="UP000504724"/>
    </source>
</evidence>
<keyword evidence="2" id="KW-0479">Metal-binding</keyword>
<reference evidence="5 6" key="1">
    <citation type="submission" date="2020-05" db="EMBL/GenBank/DDBJ databases">
        <title>Thiomicrorhabdus sediminis sp.nov. and Thiomicrorhabdus xiamenensis sp.nov., novel sulfur-oxidizing bacteria isolated from coastal sediment.</title>
        <authorList>
            <person name="Liu X."/>
        </authorList>
    </citation>
    <scope>NUCLEOTIDE SEQUENCE [LARGE SCALE GENOMIC DNA]</scope>
    <source>
        <strain evidence="5 6">G2</strain>
    </source>
</reference>